<feature type="transmembrane region" description="Helical" evidence="8">
    <location>
        <begin position="180"/>
        <end position="207"/>
    </location>
</feature>
<proteinExistence type="predicted"/>
<keyword evidence="3 8" id="KW-1133">Transmembrane helix</keyword>
<evidence type="ECO:0000256" key="3">
    <source>
        <dbReference type="ARBA" id="ARBA00022989"/>
    </source>
</evidence>
<feature type="transmembrane region" description="Helical" evidence="8">
    <location>
        <begin position="228"/>
        <end position="250"/>
    </location>
</feature>
<reference evidence="10" key="1">
    <citation type="submission" date="2023-08" db="EMBL/GenBank/DDBJ databases">
        <title>Pelteobagrus vachellii genome.</title>
        <authorList>
            <person name="Liu H."/>
        </authorList>
    </citation>
    <scope>NUCLEOTIDE SEQUENCE</scope>
    <source>
        <strain evidence="10">PRFRI_2022a</strain>
        <tissue evidence="10">Muscle</tissue>
    </source>
</reference>
<organism evidence="10 11">
    <name type="scientific">Tachysurus vachellii</name>
    <name type="common">Darkbarbel catfish</name>
    <name type="synonym">Pelteobagrus vachellii</name>
    <dbReference type="NCBI Taxonomy" id="175792"/>
    <lineage>
        <taxon>Eukaryota</taxon>
        <taxon>Metazoa</taxon>
        <taxon>Chordata</taxon>
        <taxon>Craniata</taxon>
        <taxon>Vertebrata</taxon>
        <taxon>Euteleostomi</taxon>
        <taxon>Actinopterygii</taxon>
        <taxon>Neopterygii</taxon>
        <taxon>Teleostei</taxon>
        <taxon>Ostariophysi</taxon>
        <taxon>Siluriformes</taxon>
        <taxon>Bagridae</taxon>
        <taxon>Tachysurus</taxon>
    </lineage>
</organism>
<dbReference type="EMBL" id="JAVHJS010000004">
    <property type="protein sequence ID" value="KAK2860688.1"/>
    <property type="molecule type" value="Genomic_DNA"/>
</dbReference>
<evidence type="ECO:0000256" key="5">
    <source>
        <dbReference type="ARBA" id="ARBA00023136"/>
    </source>
</evidence>
<dbReference type="PRINTS" id="PR01157">
    <property type="entry name" value="P2YPURNOCPTR"/>
</dbReference>
<evidence type="ECO:0000256" key="7">
    <source>
        <dbReference type="ARBA" id="ARBA00023224"/>
    </source>
</evidence>
<sequence length="293" mass="34078">MIGSESDLPIAYRISLAVLYLLVFIGGIVGVIIMSTTIMSNMLSVTRVSMINLLVLHLIFLLTVPFRVYYYVANKWELGSYFCKLVSSMLHGHMYLSFIFYAIILCNRYLTYFEWRHRQEFYRELHAVIASVTIWAIILAIVIPSTINYGTGTDKPTLITNNVTQCFAFGTALINKNVKVMNYIICSVVLLIWVLLASCQFYIMWRVRQKHGEFRWVHQEFWAQIKSLCFVLIMLICFVPYQAFRIYYAYTYWPGLEKVNEVFLAVTAFSCFDMLLFAGREVCQSAYKMCCIT</sequence>
<comment type="subcellular location">
    <subcellularLocation>
        <location evidence="1">Membrane</location>
        <topology evidence="1">Multi-pass membrane protein</topology>
    </subcellularLocation>
</comment>
<dbReference type="Pfam" id="PF00001">
    <property type="entry name" value="7tm_1"/>
    <property type="match status" value="1"/>
</dbReference>
<evidence type="ECO:0000256" key="6">
    <source>
        <dbReference type="ARBA" id="ARBA00023170"/>
    </source>
</evidence>
<evidence type="ECO:0000313" key="10">
    <source>
        <dbReference type="EMBL" id="KAK2860688.1"/>
    </source>
</evidence>
<keyword evidence="2 8" id="KW-0812">Transmembrane</keyword>
<keyword evidence="11" id="KW-1185">Reference proteome</keyword>
<keyword evidence="5 8" id="KW-0472">Membrane</keyword>
<evidence type="ECO:0000256" key="1">
    <source>
        <dbReference type="ARBA" id="ARBA00004141"/>
    </source>
</evidence>
<dbReference type="AlphaFoldDB" id="A0AA88T6C7"/>
<keyword evidence="4" id="KW-0297">G-protein coupled receptor</keyword>
<dbReference type="Gene3D" id="1.20.1070.10">
    <property type="entry name" value="Rhodopsin 7-helix transmembrane proteins"/>
    <property type="match status" value="1"/>
</dbReference>
<dbReference type="InterPro" id="IPR000276">
    <property type="entry name" value="GPCR_Rhodpsn"/>
</dbReference>
<evidence type="ECO:0000256" key="2">
    <source>
        <dbReference type="ARBA" id="ARBA00022692"/>
    </source>
</evidence>
<name>A0AA88T6C7_TACVA</name>
<evidence type="ECO:0000313" key="11">
    <source>
        <dbReference type="Proteomes" id="UP001187315"/>
    </source>
</evidence>
<feature type="transmembrane region" description="Helical" evidence="8">
    <location>
        <begin position="12"/>
        <end position="39"/>
    </location>
</feature>
<keyword evidence="7" id="KW-0807">Transducer</keyword>
<feature type="transmembrane region" description="Helical" evidence="8">
    <location>
        <begin position="125"/>
        <end position="147"/>
    </location>
</feature>
<comment type="caution">
    <text evidence="10">The sequence shown here is derived from an EMBL/GenBank/DDBJ whole genome shotgun (WGS) entry which is preliminary data.</text>
</comment>
<dbReference type="PANTHER" id="PTHR24237">
    <property type="entry name" value="G-PROTEIN COUPLED RECEPTOR"/>
    <property type="match status" value="1"/>
</dbReference>
<dbReference type="InterPro" id="IPR047160">
    <property type="entry name" value="GP183-like"/>
</dbReference>
<dbReference type="PRINTS" id="PR00237">
    <property type="entry name" value="GPCRRHODOPSN"/>
</dbReference>
<evidence type="ECO:0000256" key="8">
    <source>
        <dbReference type="SAM" id="Phobius"/>
    </source>
</evidence>
<accession>A0AA88T6C7</accession>
<dbReference type="GO" id="GO:0004930">
    <property type="term" value="F:G protein-coupled receptor activity"/>
    <property type="evidence" value="ECO:0007669"/>
    <property type="project" value="UniProtKB-KW"/>
</dbReference>
<feature type="transmembrane region" description="Helical" evidence="8">
    <location>
        <begin position="51"/>
        <end position="72"/>
    </location>
</feature>
<feature type="transmembrane region" description="Helical" evidence="8">
    <location>
        <begin position="92"/>
        <end position="113"/>
    </location>
</feature>
<feature type="transmembrane region" description="Helical" evidence="8">
    <location>
        <begin position="262"/>
        <end position="279"/>
    </location>
</feature>
<dbReference type="PANTHER" id="PTHR24237:SF35">
    <property type="entry name" value="G-PROTEIN COUPLED RECEPTOR 141-RELATED"/>
    <property type="match status" value="1"/>
</dbReference>
<evidence type="ECO:0000259" key="9">
    <source>
        <dbReference type="PROSITE" id="PS50262"/>
    </source>
</evidence>
<evidence type="ECO:0000256" key="4">
    <source>
        <dbReference type="ARBA" id="ARBA00023040"/>
    </source>
</evidence>
<dbReference type="GO" id="GO:0016020">
    <property type="term" value="C:membrane"/>
    <property type="evidence" value="ECO:0007669"/>
    <property type="project" value="UniProtKB-SubCell"/>
</dbReference>
<dbReference type="SUPFAM" id="SSF81321">
    <property type="entry name" value="Family A G protein-coupled receptor-like"/>
    <property type="match status" value="1"/>
</dbReference>
<feature type="domain" description="G-protein coupled receptors family 1 profile" evidence="9">
    <location>
        <begin position="26"/>
        <end position="277"/>
    </location>
</feature>
<dbReference type="GO" id="GO:0008142">
    <property type="term" value="F:oxysterol binding"/>
    <property type="evidence" value="ECO:0007669"/>
    <property type="project" value="InterPro"/>
</dbReference>
<dbReference type="Proteomes" id="UP001187315">
    <property type="component" value="Unassembled WGS sequence"/>
</dbReference>
<protein>
    <recommendedName>
        <fullName evidence="9">G-protein coupled receptors family 1 profile domain-containing protein</fullName>
    </recommendedName>
</protein>
<dbReference type="InterPro" id="IPR017452">
    <property type="entry name" value="GPCR_Rhodpsn_7TM"/>
</dbReference>
<dbReference type="PROSITE" id="PS50262">
    <property type="entry name" value="G_PROTEIN_RECEP_F1_2"/>
    <property type="match status" value="1"/>
</dbReference>
<keyword evidence="6" id="KW-0675">Receptor</keyword>
<gene>
    <name evidence="10" type="ORF">Q7C36_004854</name>
</gene>